<evidence type="ECO:0000313" key="3">
    <source>
        <dbReference type="Proteomes" id="UP000230575"/>
    </source>
</evidence>
<protein>
    <submittedName>
        <fullName evidence="2">Uncharacterized protein</fullName>
    </submittedName>
</protein>
<proteinExistence type="predicted"/>
<keyword evidence="1" id="KW-1133">Transmembrane helix</keyword>
<name>A0A126HH06_9CAUD</name>
<reference evidence="2 3" key="1">
    <citation type="journal article" date="2016" name="Front. Microbiol.">
        <title>Comparative Functional Genomic Analysis of Two Vibrio Phages Reveals Complex Metabolic Interactions with the Host Cell.</title>
        <authorList>
            <person name="Skliros D."/>
            <person name="Kalatzis P.G."/>
            <person name="Katharios P."/>
            <person name="Flemetakis E."/>
        </authorList>
    </citation>
    <scope>NUCLEOTIDE SEQUENCE [LARGE SCALE GENOMIC DNA]</scope>
</reference>
<gene>
    <name evidence="2" type="ORF">phiGrn1_0282</name>
</gene>
<evidence type="ECO:0000313" key="2">
    <source>
        <dbReference type="EMBL" id="ALP47318.1"/>
    </source>
</evidence>
<feature type="transmembrane region" description="Helical" evidence="1">
    <location>
        <begin position="29"/>
        <end position="50"/>
    </location>
</feature>
<sequence>MIGLSIIILVFTVVLTFDSVESIMSKEYKTFICIFLVICAVVNVANMIVIHKYGVIS</sequence>
<keyword evidence="1" id="KW-0472">Membrane</keyword>
<keyword evidence="1" id="KW-0812">Transmembrane</keyword>
<accession>A0A126HH06</accession>
<dbReference type="EMBL" id="KT919972">
    <property type="protein sequence ID" value="ALP47318.1"/>
    <property type="molecule type" value="Genomic_DNA"/>
</dbReference>
<evidence type="ECO:0000256" key="1">
    <source>
        <dbReference type="SAM" id="Phobius"/>
    </source>
</evidence>
<dbReference type="Proteomes" id="UP000230575">
    <property type="component" value="Segment"/>
</dbReference>
<organism evidence="2 3">
    <name type="scientific">Vibrio phage phi-Grn1</name>
    <dbReference type="NCBI Taxonomy" id="1747713"/>
    <lineage>
        <taxon>Viruses</taxon>
        <taxon>Duplodnaviria</taxon>
        <taxon>Heunggongvirae</taxon>
        <taxon>Uroviricota</taxon>
        <taxon>Caudoviricetes</taxon>
        <taxon>Pantevenvirales</taxon>
        <taxon>Straboviridae</taxon>
        <taxon>Schizotequatrovirus</taxon>
        <taxon>Schizotequatrovirus valkk3</taxon>
    </lineage>
</organism>